<dbReference type="RefSeq" id="WP_341470953.1">
    <property type="nucleotide sequence ID" value="NZ_CP128400.1"/>
</dbReference>
<keyword evidence="1" id="KW-1133">Transmembrane helix</keyword>
<accession>A0A8T7M4Y0</accession>
<dbReference type="InterPro" id="IPR012338">
    <property type="entry name" value="Beta-lactam/transpept-like"/>
</dbReference>
<dbReference type="EMBL" id="JACATZ010000003">
    <property type="protein sequence ID" value="NWJ47148.1"/>
    <property type="molecule type" value="Genomic_DNA"/>
</dbReference>
<organism evidence="4 6">
    <name type="scientific">Candidatus Chlorohelix allophototropha</name>
    <dbReference type="NCBI Taxonomy" id="3003348"/>
    <lineage>
        <taxon>Bacteria</taxon>
        <taxon>Bacillati</taxon>
        <taxon>Chloroflexota</taxon>
        <taxon>Chloroflexia</taxon>
        <taxon>Candidatus Chloroheliales</taxon>
        <taxon>Candidatus Chloroheliaceae</taxon>
        <taxon>Candidatus Chlorohelix</taxon>
    </lineage>
</organism>
<dbReference type="SUPFAM" id="SSF56601">
    <property type="entry name" value="beta-lactamase/transpeptidase-like"/>
    <property type="match status" value="1"/>
</dbReference>
<feature type="domain" description="Beta-lactamase class A catalytic" evidence="3">
    <location>
        <begin position="161"/>
        <end position="323"/>
    </location>
</feature>
<dbReference type="GO" id="GO:0030655">
    <property type="term" value="P:beta-lactam antibiotic catabolic process"/>
    <property type="evidence" value="ECO:0007669"/>
    <property type="project" value="InterPro"/>
</dbReference>
<dbReference type="GO" id="GO:0008800">
    <property type="term" value="F:beta-lactamase activity"/>
    <property type="evidence" value="ECO:0007669"/>
    <property type="project" value="InterPro"/>
</dbReference>
<protein>
    <submittedName>
        <fullName evidence="4">Serine hydrolase</fullName>
    </submittedName>
</protein>
<dbReference type="AlphaFoldDB" id="A0A8T7M4Y0"/>
<reference evidence="5" key="2">
    <citation type="journal article" date="2024" name="Nature">
        <title>Anoxygenic phototroph of the Chloroflexota uses a type I reaction centre.</title>
        <authorList>
            <person name="Tsuji J.M."/>
            <person name="Shaw N.A."/>
            <person name="Nagashima S."/>
            <person name="Venkiteswaran J.J."/>
            <person name="Schiff S.L."/>
            <person name="Watanabe T."/>
            <person name="Fukui M."/>
            <person name="Hanada S."/>
            <person name="Tank M."/>
            <person name="Neufeld J.D."/>
        </authorList>
    </citation>
    <scope>NUCLEOTIDE SEQUENCE</scope>
    <source>
        <strain evidence="5">L227-S17</strain>
    </source>
</reference>
<name>A0A8T7M4Y0_9CHLR</name>
<dbReference type="Proteomes" id="UP001431572">
    <property type="component" value="Chromosome 2"/>
</dbReference>
<dbReference type="Proteomes" id="UP000521676">
    <property type="component" value="Unassembled WGS sequence"/>
</dbReference>
<keyword evidence="4" id="KW-0378">Hydrolase</keyword>
<proteinExistence type="predicted"/>
<dbReference type="InterPro" id="IPR045155">
    <property type="entry name" value="Beta-lactam_cat"/>
</dbReference>
<evidence type="ECO:0000256" key="1">
    <source>
        <dbReference type="SAM" id="Phobius"/>
    </source>
</evidence>
<gene>
    <name evidence="4" type="ORF">HXX08_14905</name>
    <name evidence="5" type="ORF">OZ401_002653</name>
</gene>
<keyword evidence="1" id="KW-0472">Membrane</keyword>
<feature type="domain" description="Zinc-ribbon" evidence="2">
    <location>
        <begin position="4"/>
        <end position="25"/>
    </location>
</feature>
<dbReference type="Gene3D" id="3.40.710.10">
    <property type="entry name" value="DD-peptidase/beta-lactamase superfamily"/>
    <property type="match status" value="1"/>
</dbReference>
<dbReference type="InterPro" id="IPR000871">
    <property type="entry name" value="Beta-lactam_class-A"/>
</dbReference>
<evidence type="ECO:0000259" key="3">
    <source>
        <dbReference type="Pfam" id="PF13354"/>
    </source>
</evidence>
<feature type="transmembrane region" description="Helical" evidence="1">
    <location>
        <begin position="47"/>
        <end position="67"/>
    </location>
</feature>
<keyword evidence="7" id="KW-1185">Reference proteome</keyword>
<evidence type="ECO:0000313" key="7">
    <source>
        <dbReference type="Proteomes" id="UP001431572"/>
    </source>
</evidence>
<evidence type="ECO:0000313" key="4">
    <source>
        <dbReference type="EMBL" id="NWJ47148.1"/>
    </source>
</evidence>
<evidence type="ECO:0000313" key="5">
    <source>
        <dbReference type="EMBL" id="WJW69060.1"/>
    </source>
</evidence>
<keyword evidence="1" id="KW-0812">Transmembrane</keyword>
<dbReference type="EMBL" id="CP128400">
    <property type="protein sequence ID" value="WJW69060.1"/>
    <property type="molecule type" value="Genomic_DNA"/>
</dbReference>
<evidence type="ECO:0000259" key="2">
    <source>
        <dbReference type="Pfam" id="PF13240"/>
    </source>
</evidence>
<dbReference type="GO" id="GO:0046677">
    <property type="term" value="P:response to antibiotic"/>
    <property type="evidence" value="ECO:0007669"/>
    <property type="project" value="InterPro"/>
</dbReference>
<dbReference type="Pfam" id="PF13240">
    <property type="entry name" value="Zn_Ribbon_1"/>
    <property type="match status" value="1"/>
</dbReference>
<dbReference type="Pfam" id="PF13354">
    <property type="entry name" value="Beta-lactamase2"/>
    <property type="match status" value="1"/>
</dbReference>
<dbReference type="PANTHER" id="PTHR35333:SF3">
    <property type="entry name" value="BETA-LACTAMASE-TYPE TRANSPEPTIDASE FOLD CONTAINING PROTEIN"/>
    <property type="match status" value="1"/>
</dbReference>
<evidence type="ECO:0000313" key="6">
    <source>
        <dbReference type="Proteomes" id="UP000521676"/>
    </source>
</evidence>
<reference evidence="4 6" key="1">
    <citation type="submission" date="2020-06" db="EMBL/GenBank/DDBJ databases">
        <title>Anoxygenic phototrophic Chloroflexota member uses a Type I reaction center.</title>
        <authorList>
            <person name="Tsuji J.M."/>
            <person name="Shaw N.A."/>
            <person name="Nagashima S."/>
            <person name="Venkiteswaran J."/>
            <person name="Schiff S.L."/>
            <person name="Hanada S."/>
            <person name="Tank M."/>
            <person name="Neufeld J.D."/>
        </authorList>
    </citation>
    <scope>NUCLEOTIDE SEQUENCE [LARGE SCALE GENOMIC DNA]</scope>
    <source>
        <strain evidence="4">L227-S17</strain>
    </source>
</reference>
<dbReference type="InterPro" id="IPR026870">
    <property type="entry name" value="Zinc_ribbon_dom"/>
</dbReference>
<sequence length="382" mass="41184">MSICLKCQNVIPPNDRFCSYCGTALFAHNTVAYSSGLSQTKVKGNGILLVILSITVISLGVVVVFLITQGNNFSSNPTSSFIARTTTNLLNAGATTTEVKPNVTTTAVEANKLALATTIAASGPIVTTMPTPSTTQDPAEIDNLGRVFGNLPKGANAIVLLPTGSSVTVNERVRVSSASLIKLWIAASMYEEDEADRLNLKDTYILKKSDQVSGTGIMNQATMVGTKFTYEDILYNMLVHSDNTAANLLIDKLGGFKKVNEFAKNNGYGETLLQRKLGIPDPNNENYTSAKDCAQFLHNLVDGNIVSKKASAQMMQILQSRATNGDNKQDNALNLFGVNLPTDTIYGHISGQNEMTQFVKTKIKAWLRSDTVLSIELIMLNS</sequence>
<dbReference type="PANTHER" id="PTHR35333">
    <property type="entry name" value="BETA-LACTAMASE"/>
    <property type="match status" value="1"/>
</dbReference>